<evidence type="ECO:0000256" key="1">
    <source>
        <dbReference type="ARBA" id="ARBA00004429"/>
    </source>
</evidence>
<keyword evidence="7 12" id="KW-1133">Transmembrane helix</keyword>
<evidence type="ECO:0000256" key="4">
    <source>
        <dbReference type="ARBA" id="ARBA00022519"/>
    </source>
</evidence>
<dbReference type="Pfam" id="PF00487">
    <property type="entry name" value="FA_desaturase"/>
    <property type="match status" value="1"/>
</dbReference>
<keyword evidence="15" id="KW-1185">Reference proteome</keyword>
<feature type="transmembrane region" description="Helical" evidence="12">
    <location>
        <begin position="234"/>
        <end position="260"/>
    </location>
</feature>
<evidence type="ECO:0000256" key="3">
    <source>
        <dbReference type="ARBA" id="ARBA00022475"/>
    </source>
</evidence>
<dbReference type="RefSeq" id="WP_344938804.1">
    <property type="nucleotide sequence ID" value="NZ_BAABDM010000012.1"/>
</dbReference>
<proteinExistence type="inferred from homology"/>
<keyword evidence="11 12" id="KW-0472">Membrane</keyword>
<protein>
    <submittedName>
        <fullName evidence="14">Alkane 1-monooxygenase</fullName>
    </submittedName>
</protein>
<keyword evidence="8" id="KW-0560">Oxidoreductase</keyword>
<sequence length="392" mass="44648">MATTISRFSITDLTQRFRWLWMINAFFMPWLALIGIIPAIKTGNNAWLALGFVIFYAAVPILDYISGQDPNNHDEADVPALDADNYFRWALFVALAGTLVVWFSAITYAWYAELSILGLAALALSCMGLGGAFLNLGHELGHKKNRPERWAASLALGITALPHFSVEHNRGHHRDVATPHDHASSRLGENFYRFMLREMPGTWLRGWRIEADRLHKKGLSFWSTKNEILPGATITVLFFTVVGVLFGPTVLLFVVVTSLLGHTNLTAANYVEHYGLLRKKLENGRYETPQPEHSWNQNSLVSNLITFQLQRHSDHHAHPSRRYQCLRHFEDVPQLPAGYYAMFMLAYIPPLWFMVMDKKVLNWADNDINRINVLPSKRAKYENKINMAVSLS</sequence>
<feature type="transmembrane region" description="Helical" evidence="12">
    <location>
        <begin position="337"/>
        <end position="355"/>
    </location>
</feature>
<evidence type="ECO:0000256" key="10">
    <source>
        <dbReference type="ARBA" id="ARBA00023033"/>
    </source>
</evidence>
<evidence type="ECO:0000256" key="11">
    <source>
        <dbReference type="ARBA" id="ARBA00023136"/>
    </source>
</evidence>
<feature type="transmembrane region" description="Helical" evidence="12">
    <location>
        <begin position="20"/>
        <end position="40"/>
    </location>
</feature>
<accession>A0ABP7X6V8</accession>
<evidence type="ECO:0000256" key="8">
    <source>
        <dbReference type="ARBA" id="ARBA00023002"/>
    </source>
</evidence>
<evidence type="ECO:0000256" key="6">
    <source>
        <dbReference type="ARBA" id="ARBA00022723"/>
    </source>
</evidence>
<dbReference type="Proteomes" id="UP001500392">
    <property type="component" value="Unassembled WGS sequence"/>
</dbReference>
<dbReference type="PANTHER" id="PTHR38674">
    <property type="entry name" value="ALKANE 1-MONOOXYGENASE 1"/>
    <property type="match status" value="1"/>
</dbReference>
<keyword evidence="3" id="KW-1003">Cell membrane</keyword>
<keyword evidence="6" id="KW-0479">Metal-binding</keyword>
<feature type="transmembrane region" description="Helical" evidence="12">
    <location>
        <begin position="116"/>
        <end position="136"/>
    </location>
</feature>
<keyword evidence="10" id="KW-0503">Monooxygenase</keyword>
<comment type="subcellular location">
    <subcellularLocation>
        <location evidence="1">Cell inner membrane</location>
        <topology evidence="1">Multi-pass membrane protein</topology>
    </subcellularLocation>
</comment>
<dbReference type="InterPro" id="IPR033885">
    <property type="entry name" value="AlkB/XylM"/>
</dbReference>
<feature type="transmembrane region" description="Helical" evidence="12">
    <location>
        <begin position="46"/>
        <end position="65"/>
    </location>
</feature>
<dbReference type="PANTHER" id="PTHR38674:SF1">
    <property type="entry name" value="ALKANE 1-MONOOXYGENASE 1"/>
    <property type="match status" value="1"/>
</dbReference>
<evidence type="ECO:0000256" key="12">
    <source>
        <dbReference type="SAM" id="Phobius"/>
    </source>
</evidence>
<feature type="domain" description="Fatty acid desaturase" evidence="13">
    <location>
        <begin position="119"/>
        <end position="343"/>
    </location>
</feature>
<keyword evidence="5 12" id="KW-0812">Transmembrane</keyword>
<evidence type="ECO:0000259" key="13">
    <source>
        <dbReference type="Pfam" id="PF00487"/>
    </source>
</evidence>
<comment type="caution">
    <text evidence="14">The sequence shown here is derived from an EMBL/GenBank/DDBJ whole genome shotgun (WGS) entry which is preliminary data.</text>
</comment>
<dbReference type="EMBL" id="BAABDM010000012">
    <property type="protein sequence ID" value="GAA4106106.1"/>
    <property type="molecule type" value="Genomic_DNA"/>
</dbReference>
<name>A0ABP7X6V8_9GAMM</name>
<evidence type="ECO:0000256" key="5">
    <source>
        <dbReference type="ARBA" id="ARBA00022692"/>
    </source>
</evidence>
<evidence type="ECO:0000256" key="7">
    <source>
        <dbReference type="ARBA" id="ARBA00022989"/>
    </source>
</evidence>
<dbReference type="CDD" id="cd03512">
    <property type="entry name" value="Alkane-hydroxylase"/>
    <property type="match status" value="1"/>
</dbReference>
<evidence type="ECO:0000256" key="2">
    <source>
        <dbReference type="ARBA" id="ARBA00010823"/>
    </source>
</evidence>
<gene>
    <name evidence="14" type="ORF">GCM10022414_36390</name>
</gene>
<evidence type="ECO:0000313" key="15">
    <source>
        <dbReference type="Proteomes" id="UP001500392"/>
    </source>
</evidence>
<evidence type="ECO:0000313" key="14">
    <source>
        <dbReference type="EMBL" id="GAA4106106.1"/>
    </source>
</evidence>
<organism evidence="14 15">
    <name type="scientific">Zhongshania borealis</name>
    <dbReference type="NCBI Taxonomy" id="889488"/>
    <lineage>
        <taxon>Bacteria</taxon>
        <taxon>Pseudomonadati</taxon>
        <taxon>Pseudomonadota</taxon>
        <taxon>Gammaproteobacteria</taxon>
        <taxon>Cellvibrionales</taxon>
        <taxon>Spongiibacteraceae</taxon>
        <taxon>Zhongshania</taxon>
    </lineage>
</organism>
<feature type="transmembrane region" description="Helical" evidence="12">
    <location>
        <begin position="86"/>
        <end position="110"/>
    </location>
</feature>
<reference evidence="15" key="1">
    <citation type="journal article" date="2019" name="Int. J. Syst. Evol. Microbiol.">
        <title>The Global Catalogue of Microorganisms (GCM) 10K type strain sequencing project: providing services to taxonomists for standard genome sequencing and annotation.</title>
        <authorList>
            <consortium name="The Broad Institute Genomics Platform"/>
            <consortium name="The Broad Institute Genome Sequencing Center for Infectious Disease"/>
            <person name="Wu L."/>
            <person name="Ma J."/>
        </authorList>
    </citation>
    <scope>NUCLEOTIDE SEQUENCE [LARGE SCALE GENOMIC DNA]</scope>
    <source>
        <strain evidence="15">JCM 17304</strain>
    </source>
</reference>
<evidence type="ECO:0000256" key="9">
    <source>
        <dbReference type="ARBA" id="ARBA00023004"/>
    </source>
</evidence>
<keyword evidence="9" id="KW-0408">Iron</keyword>
<comment type="similarity">
    <text evidence="2">Belongs to the fatty acid desaturase type 1 family. AlkB subfamily.</text>
</comment>
<keyword evidence="4" id="KW-0997">Cell inner membrane</keyword>
<dbReference type="InterPro" id="IPR005804">
    <property type="entry name" value="FA_desaturase_dom"/>
</dbReference>